<feature type="domain" description="Fe2OG dioxygenase" evidence="1">
    <location>
        <begin position="102"/>
        <end position="199"/>
    </location>
</feature>
<evidence type="ECO:0000313" key="3">
    <source>
        <dbReference type="Proteomes" id="UP001201549"/>
    </source>
</evidence>
<organism evidence="2 3">
    <name type="scientific">Shewanella electrica</name>
    <dbReference type="NCBI Taxonomy" id="515560"/>
    <lineage>
        <taxon>Bacteria</taxon>
        <taxon>Pseudomonadati</taxon>
        <taxon>Pseudomonadota</taxon>
        <taxon>Gammaproteobacteria</taxon>
        <taxon>Alteromonadales</taxon>
        <taxon>Shewanellaceae</taxon>
        <taxon>Shewanella</taxon>
    </lineage>
</organism>
<reference evidence="2 3" key="1">
    <citation type="submission" date="2022-02" db="EMBL/GenBank/DDBJ databases">
        <authorList>
            <person name="Zhuang L."/>
        </authorList>
    </citation>
    <scope>NUCLEOTIDE SEQUENCE [LARGE SCALE GENOMIC DNA]</scope>
    <source>
        <strain evidence="2 3">C32</strain>
    </source>
</reference>
<dbReference type="EMBL" id="JAKOGG010000001">
    <property type="protein sequence ID" value="MCS4555103.1"/>
    <property type="molecule type" value="Genomic_DNA"/>
</dbReference>
<dbReference type="Proteomes" id="UP001201549">
    <property type="component" value="Unassembled WGS sequence"/>
</dbReference>
<dbReference type="PROSITE" id="PS51471">
    <property type="entry name" value="FE2OG_OXY"/>
    <property type="match status" value="1"/>
</dbReference>
<proteinExistence type="predicted"/>
<dbReference type="RefSeq" id="WP_238894505.1">
    <property type="nucleotide sequence ID" value="NZ_JAKOGG010000001.1"/>
</dbReference>
<keyword evidence="3" id="KW-1185">Reference proteome</keyword>
<dbReference type="InterPro" id="IPR037151">
    <property type="entry name" value="AlkB-like_sf"/>
</dbReference>
<dbReference type="InterPro" id="IPR032852">
    <property type="entry name" value="ALKBH2"/>
</dbReference>
<reference evidence="3" key="2">
    <citation type="submission" date="2023-07" db="EMBL/GenBank/DDBJ databases">
        <title>Shewanella mangrovi sp. nov., an acetaldehyde- degrading bacterium isolated from mangrove sediment.</title>
        <authorList>
            <person name="Liu Y."/>
        </authorList>
    </citation>
    <scope>NUCLEOTIDE SEQUENCE [LARGE SCALE GENOMIC DNA]</scope>
    <source>
        <strain evidence="3">C32</strain>
    </source>
</reference>
<evidence type="ECO:0000313" key="2">
    <source>
        <dbReference type="EMBL" id="MCS4555103.1"/>
    </source>
</evidence>
<name>A0ABT2FFN4_9GAMM</name>
<gene>
    <name evidence="2" type="ORF">L9G74_01500</name>
</gene>
<dbReference type="PANTHER" id="PTHR31573">
    <property type="entry name" value="ALPHA-KETOGLUTARATE-DEPENDENT DIOXYGENASE ALKB HOMOLOG 2"/>
    <property type="match status" value="1"/>
</dbReference>
<dbReference type="GO" id="GO:0051213">
    <property type="term" value="F:dioxygenase activity"/>
    <property type="evidence" value="ECO:0007669"/>
    <property type="project" value="UniProtKB-KW"/>
</dbReference>
<protein>
    <submittedName>
        <fullName evidence="2">Alpha-ketoglutarate-dependent dioxygenase AlkB</fullName>
    </submittedName>
</protein>
<dbReference type="PANTHER" id="PTHR31573:SF1">
    <property type="entry name" value="DNA OXIDATIVE DEMETHYLASE ALKBH2"/>
    <property type="match status" value="1"/>
</dbReference>
<dbReference type="InterPro" id="IPR027450">
    <property type="entry name" value="AlkB-like"/>
</dbReference>
<dbReference type="SUPFAM" id="SSF51197">
    <property type="entry name" value="Clavaminate synthase-like"/>
    <property type="match status" value="1"/>
</dbReference>
<sequence length="205" mass="23935">MSQLSLLEPPAQTDNTVLPWRHIPQYLSAKQQQLLRAEAASYPFERPTLTVFGKQHLIPREQAWFADAGCNYLYSGLMICAQPWPHYLSRLRQQLEREFNQPFNGVLVNHYRDGQDKMGWHSDDEPEMVAGSLVISLSIGAARDFDIRHKQRPERHRIPLASGDMLVMQPAMQQHWQHSLPQRKKIASDRLNLTFRQLIPFYHQQ</sequence>
<keyword evidence="2" id="KW-0560">Oxidoreductase</keyword>
<keyword evidence="2" id="KW-0223">Dioxygenase</keyword>
<evidence type="ECO:0000259" key="1">
    <source>
        <dbReference type="PROSITE" id="PS51471"/>
    </source>
</evidence>
<comment type="caution">
    <text evidence="2">The sequence shown here is derived from an EMBL/GenBank/DDBJ whole genome shotgun (WGS) entry which is preliminary data.</text>
</comment>
<dbReference type="InterPro" id="IPR005123">
    <property type="entry name" value="Oxoglu/Fe-dep_dioxygenase_dom"/>
</dbReference>
<dbReference type="Pfam" id="PF13532">
    <property type="entry name" value="2OG-FeII_Oxy_2"/>
    <property type="match status" value="1"/>
</dbReference>
<dbReference type="Gene3D" id="2.60.120.590">
    <property type="entry name" value="Alpha-ketoglutarate-dependent dioxygenase AlkB-like"/>
    <property type="match status" value="1"/>
</dbReference>
<accession>A0ABT2FFN4</accession>